<keyword evidence="4" id="KW-1185">Reference proteome</keyword>
<reference evidence="3" key="1">
    <citation type="submission" date="2023-03" db="EMBL/GenBank/DDBJ databases">
        <title>Massive genome expansion in bonnet fungi (Mycena s.s.) driven by repeated elements and novel gene families across ecological guilds.</title>
        <authorList>
            <consortium name="Lawrence Berkeley National Laboratory"/>
            <person name="Harder C.B."/>
            <person name="Miyauchi S."/>
            <person name="Viragh M."/>
            <person name="Kuo A."/>
            <person name="Thoen E."/>
            <person name="Andreopoulos B."/>
            <person name="Lu D."/>
            <person name="Skrede I."/>
            <person name="Drula E."/>
            <person name="Henrissat B."/>
            <person name="Morin E."/>
            <person name="Kohler A."/>
            <person name="Barry K."/>
            <person name="LaButti K."/>
            <person name="Morin E."/>
            <person name="Salamov A."/>
            <person name="Lipzen A."/>
            <person name="Mereny Z."/>
            <person name="Hegedus B."/>
            <person name="Baldrian P."/>
            <person name="Stursova M."/>
            <person name="Weitz H."/>
            <person name="Taylor A."/>
            <person name="Grigoriev I.V."/>
            <person name="Nagy L.G."/>
            <person name="Martin F."/>
            <person name="Kauserud H."/>
        </authorList>
    </citation>
    <scope>NUCLEOTIDE SEQUENCE</scope>
    <source>
        <strain evidence="3">CBHHK182m</strain>
    </source>
</reference>
<feature type="compositionally biased region" description="Polar residues" evidence="1">
    <location>
        <begin position="289"/>
        <end position="299"/>
    </location>
</feature>
<evidence type="ECO:0000313" key="3">
    <source>
        <dbReference type="EMBL" id="KAJ7728613.1"/>
    </source>
</evidence>
<feature type="region of interest" description="Disordered" evidence="1">
    <location>
        <begin position="89"/>
        <end position="131"/>
    </location>
</feature>
<evidence type="ECO:0000313" key="4">
    <source>
        <dbReference type="Proteomes" id="UP001215598"/>
    </source>
</evidence>
<dbReference type="AlphaFoldDB" id="A0AAD7HUL6"/>
<feature type="compositionally biased region" description="Basic residues" evidence="1">
    <location>
        <begin position="260"/>
        <end position="271"/>
    </location>
</feature>
<feature type="region of interest" description="Disordered" evidence="1">
    <location>
        <begin position="827"/>
        <end position="853"/>
    </location>
</feature>
<evidence type="ECO:0000256" key="2">
    <source>
        <dbReference type="SAM" id="Phobius"/>
    </source>
</evidence>
<feature type="region of interest" description="Disordered" evidence="1">
    <location>
        <begin position="204"/>
        <end position="306"/>
    </location>
</feature>
<feature type="transmembrane region" description="Helical" evidence="2">
    <location>
        <begin position="375"/>
        <end position="397"/>
    </location>
</feature>
<feature type="transmembrane region" description="Helical" evidence="2">
    <location>
        <begin position="582"/>
        <end position="602"/>
    </location>
</feature>
<sequence>MVTWNGSDPSRTGAPTDDRVGRPPPSRSHLILRINTRSVLTVIQQYISTSFPYIKMRPNSSSVQCKARQIAMDVLKTQTHIPALEKFQALDTPPSTPSAPPSRLWSTVPESTSPSRASTAPGADQSESGAVCGGVESEWGWGDVEMDERLTTGSFFRCCPRHRLRFGYGHGRRRDTTGKTTPERIHARTAGVSFLHPRYLRIVTRPPPLRSSRPPPLLSSDPATRTTRQRHKTRKGKKKKFEAENFVQDDGPKSGGKVGGRGRGRKGVKRRRVEDEEDKDEEEAAAALDSTTQTADTPTFPQPHLITGATLHPYARGAAVDAGLGRTGDWWDFGILGEGIVGGREERCTCVREGEHVAHRAGAGRPSFAYFCAPWIYFGTFAYFAYFALCAYFPFLLPSRTFVLGLLSRTFRTFLRTSAYFAYSALFVHGRPSLLEADVRGAVLVRWNRRRRAYDTVCWTCVWTPHPRCFISFILGPLARCPLAGAPVGVLPLRQSASVGARMVRGGEGAILLPLYAFHSFWFLSRAGVGRRAARADCLARIPADFPSSGGRAGGAVWYMTYNYYYTYRSDGIVLKAVVGDLWFVDALHIGLCTYTIWYYVVEAFYTAWIAQIMNWSFKLSIWLSVALILLLDLTFWIFKILGVRMFVVMPLHVRPPNFLLRIIFTSFTNIYDISRSALITLSSVGTVFSGFSLGLEYLDRPLLRQGNYDRGGHRKQHPHPPCNQACLRECCDRFRLFIRDSRLCCRHQASEIYDPSMVAMQSSEVEHGHGHGYNSTKSRQIEGIMTRSRVERAPHGGVRVEPGTSGVKKMKARDFALKIHVDGLGDPVRAGQLEKKSKVVTSPKKERDDDEL</sequence>
<feature type="compositionally biased region" description="Basic residues" evidence="1">
    <location>
        <begin position="227"/>
        <end position="240"/>
    </location>
</feature>
<comment type="caution">
    <text evidence="3">The sequence shown here is derived from an EMBL/GenBank/DDBJ whole genome shotgun (WGS) entry which is preliminary data.</text>
</comment>
<feature type="compositionally biased region" description="Polar residues" evidence="1">
    <location>
        <begin position="1"/>
        <end position="10"/>
    </location>
</feature>
<feature type="compositionally biased region" description="Acidic residues" evidence="1">
    <location>
        <begin position="275"/>
        <end position="284"/>
    </location>
</feature>
<feature type="compositionally biased region" description="Pro residues" evidence="1">
    <location>
        <begin position="205"/>
        <end position="217"/>
    </location>
</feature>
<keyword evidence="2" id="KW-0812">Transmembrane</keyword>
<keyword evidence="2" id="KW-0472">Membrane</keyword>
<feature type="compositionally biased region" description="Polar residues" evidence="1">
    <location>
        <begin position="104"/>
        <end position="118"/>
    </location>
</feature>
<name>A0AAD7HUL6_9AGAR</name>
<accession>A0AAD7HUL6</accession>
<feature type="transmembrane region" description="Helical" evidence="2">
    <location>
        <begin position="622"/>
        <end position="642"/>
    </location>
</feature>
<gene>
    <name evidence="3" type="ORF">B0H16DRAFT_1697375</name>
</gene>
<proteinExistence type="predicted"/>
<feature type="compositionally biased region" description="Basic and acidic residues" evidence="1">
    <location>
        <begin position="833"/>
        <end position="853"/>
    </location>
</feature>
<feature type="region of interest" description="Disordered" evidence="1">
    <location>
        <begin position="1"/>
        <end position="27"/>
    </location>
</feature>
<protein>
    <submittedName>
        <fullName evidence="3">Uncharacterized protein</fullName>
    </submittedName>
</protein>
<organism evidence="3 4">
    <name type="scientific">Mycena metata</name>
    <dbReference type="NCBI Taxonomy" id="1033252"/>
    <lineage>
        <taxon>Eukaryota</taxon>
        <taxon>Fungi</taxon>
        <taxon>Dikarya</taxon>
        <taxon>Basidiomycota</taxon>
        <taxon>Agaricomycotina</taxon>
        <taxon>Agaricomycetes</taxon>
        <taxon>Agaricomycetidae</taxon>
        <taxon>Agaricales</taxon>
        <taxon>Marasmiineae</taxon>
        <taxon>Mycenaceae</taxon>
        <taxon>Mycena</taxon>
    </lineage>
</organism>
<keyword evidence="2" id="KW-1133">Transmembrane helix</keyword>
<evidence type="ECO:0000256" key="1">
    <source>
        <dbReference type="SAM" id="MobiDB-lite"/>
    </source>
</evidence>
<dbReference type="EMBL" id="JARKIB010000171">
    <property type="protein sequence ID" value="KAJ7728613.1"/>
    <property type="molecule type" value="Genomic_DNA"/>
</dbReference>
<dbReference type="Proteomes" id="UP001215598">
    <property type="component" value="Unassembled WGS sequence"/>
</dbReference>